<feature type="domain" description="3-hydroxyacyl-CoA dehydrogenase NAD binding" evidence="2">
    <location>
        <begin position="1"/>
        <end position="53"/>
    </location>
</feature>
<evidence type="ECO:0000256" key="1">
    <source>
        <dbReference type="ARBA" id="ARBA00009463"/>
    </source>
</evidence>
<dbReference type="EMBL" id="LNZG01000012">
    <property type="protein sequence ID" value="ODA90393.1"/>
    <property type="molecule type" value="Genomic_DNA"/>
</dbReference>
<gene>
    <name evidence="3" type="ORF">ATY41_01800</name>
</gene>
<dbReference type="AlphaFoldDB" id="A0A1E2SKV8"/>
<dbReference type="Gene3D" id="3.40.50.720">
    <property type="entry name" value="NAD(P)-binding Rossmann-like Domain"/>
    <property type="match status" value="1"/>
</dbReference>
<dbReference type="PANTHER" id="PTHR48075">
    <property type="entry name" value="3-HYDROXYACYL-COA DEHYDROGENASE FAMILY PROTEIN"/>
    <property type="match status" value="1"/>
</dbReference>
<dbReference type="Proteomes" id="UP000094426">
    <property type="component" value="Unassembled WGS sequence"/>
</dbReference>
<dbReference type="GO" id="GO:0070403">
    <property type="term" value="F:NAD+ binding"/>
    <property type="evidence" value="ECO:0007669"/>
    <property type="project" value="InterPro"/>
</dbReference>
<dbReference type="GO" id="GO:0006635">
    <property type="term" value="P:fatty acid beta-oxidation"/>
    <property type="evidence" value="ECO:0007669"/>
    <property type="project" value="TreeGrafter"/>
</dbReference>
<evidence type="ECO:0000313" key="3">
    <source>
        <dbReference type="EMBL" id="ODA90393.1"/>
    </source>
</evidence>
<evidence type="ECO:0000313" key="4">
    <source>
        <dbReference type="Proteomes" id="UP000094426"/>
    </source>
</evidence>
<organism evidence="3 4">
    <name type="scientific">Leifsonia xyli subsp. xyli</name>
    <dbReference type="NCBI Taxonomy" id="59736"/>
    <lineage>
        <taxon>Bacteria</taxon>
        <taxon>Bacillati</taxon>
        <taxon>Actinomycetota</taxon>
        <taxon>Actinomycetes</taxon>
        <taxon>Micrococcales</taxon>
        <taxon>Microbacteriaceae</taxon>
        <taxon>Leifsonia</taxon>
    </lineage>
</organism>
<name>A0A1E2SKV8_LEIXY</name>
<evidence type="ECO:0000259" key="2">
    <source>
        <dbReference type="Pfam" id="PF02737"/>
    </source>
</evidence>
<comment type="caution">
    <text evidence="3">The sequence shown here is derived from an EMBL/GenBank/DDBJ whole genome shotgun (WGS) entry which is preliminary data.</text>
</comment>
<dbReference type="InterPro" id="IPR006176">
    <property type="entry name" value="3-OHacyl-CoA_DH_NAD-bd"/>
</dbReference>
<dbReference type="GO" id="GO:0008691">
    <property type="term" value="F:3-hydroxybutyryl-CoA dehydrogenase activity"/>
    <property type="evidence" value="ECO:0007669"/>
    <property type="project" value="TreeGrafter"/>
</dbReference>
<accession>A0A1E2SKV8</accession>
<proteinExistence type="inferred from homology"/>
<dbReference type="InterPro" id="IPR036291">
    <property type="entry name" value="NAD(P)-bd_dom_sf"/>
</dbReference>
<dbReference type="Pfam" id="PF02737">
    <property type="entry name" value="3HCDH_N"/>
    <property type="match status" value="1"/>
</dbReference>
<dbReference type="SUPFAM" id="SSF51735">
    <property type="entry name" value="NAD(P)-binding Rossmann-fold domains"/>
    <property type="match status" value="1"/>
</dbReference>
<sequence>MIEAVFEELAVKQNIFAEVEQYVSDEAVLASNTSSLSAERIGVKPERPERPLGFRVGARSKCEALFPVSVSAARRVASCARGSAQ</sequence>
<dbReference type="PANTHER" id="PTHR48075:SF5">
    <property type="entry name" value="3-HYDROXYBUTYRYL-COA DEHYDROGENASE"/>
    <property type="match status" value="1"/>
</dbReference>
<protein>
    <recommendedName>
        <fullName evidence="2">3-hydroxyacyl-CoA dehydrogenase NAD binding domain-containing protein</fullName>
    </recommendedName>
</protein>
<reference evidence="3 4" key="1">
    <citation type="submission" date="2015-11" db="EMBL/GenBank/DDBJ databases">
        <authorList>
            <person name="Zhang Y."/>
            <person name="Guo Z."/>
        </authorList>
    </citation>
    <scope>NUCLEOTIDE SEQUENCE [LARGE SCALE GENOMIC DNA]</scope>
    <source>
        <strain evidence="4">gdw1</strain>
    </source>
</reference>
<comment type="similarity">
    <text evidence="1">Belongs to the 3-hydroxyacyl-CoA dehydrogenase family.</text>
</comment>